<evidence type="ECO:0000313" key="8">
    <source>
        <dbReference type="EMBL" id="EPB79248.1"/>
    </source>
</evidence>
<sequence length="753" mass="86973">MACAGKDGEADHAEEAKTEGYDGHLEWEGDTPKVSLDLQRKADEMLCMKYEFYEKVLKLRKDGNKEEVMEVFDTLGVAASEIQMEYICELLRQSESADMAKEALLIAICIGSRPLVELILTLFRDYPHEERAGCSNSAGFLPHMTPLMLACINNNFAIVQCLLLRNHSIDIPHHISCKCEVCLLVSNSNMDTIRRVDTMRAISSEAFLWLATDDPFAAACSLSQDIAKCMEDDNFEFMDTYRVLYNNVQRFTCRVIDNNWRVEELDIFLAHKCHCPLATCANPYPRVQLALEAHMRHFAGSPNVQRAMACIWWRAGGVPMEIYCYLYIIGMLVERYIQFCRYGFSNYYNFWWRWFDFMLIGVFCLALHLWLTGVVMPMEPDLRELNRIHWPAWDYFLIYDIYVCTGCILGIWKMFYFFQLIKGIGGSVISVGRCVSTIYNYLVVMGVIMVSFAVGINLLVQPYLNSVAEENGVVKKMGPEFRSIFFTVRNLYWGVYGYLDPNTYYIVTGNAGPDQAPTRHYVTSFATELIITLYHGIIVITLLNLMVSLLVKKADEVLENEESEFKYTRVVIYSEFIDWSSSVPPPFNLLYIAKEMLRKICCDTTVVLSWPELWTAKDLEYPDYAAAAMDCEVYNNLMMTLFSRFRASKEFHYRSIFRTEFDKDRANAEPVAKVAFMNSYNDRFDAFKWRPPRFENFAEAQQPAKRMTTNMRSNRSEIREGHGCSLLKRSHKLVENLNDTSRPYRLSATPITA</sequence>
<dbReference type="InterPro" id="IPR013555">
    <property type="entry name" value="TRP_dom"/>
</dbReference>
<evidence type="ECO:0000256" key="2">
    <source>
        <dbReference type="ARBA" id="ARBA00022737"/>
    </source>
</evidence>
<dbReference type="EMBL" id="KE124797">
    <property type="protein sequence ID" value="EPB79248.1"/>
    <property type="molecule type" value="Genomic_DNA"/>
</dbReference>
<dbReference type="Gene3D" id="1.25.40.20">
    <property type="entry name" value="Ankyrin repeat-containing domain"/>
    <property type="match status" value="1"/>
</dbReference>
<keyword evidence="6" id="KW-0812">Transmembrane</keyword>
<evidence type="ECO:0000256" key="5">
    <source>
        <dbReference type="SAM" id="MobiDB-lite"/>
    </source>
</evidence>
<dbReference type="GO" id="GO:0070679">
    <property type="term" value="F:inositol 1,4,5 trisphosphate binding"/>
    <property type="evidence" value="ECO:0007669"/>
    <property type="project" value="TreeGrafter"/>
</dbReference>
<keyword evidence="6" id="KW-1133">Transmembrane helix</keyword>
<feature type="transmembrane region" description="Helical" evidence="6">
    <location>
        <begin position="396"/>
        <end position="418"/>
    </location>
</feature>
<dbReference type="PANTHER" id="PTHR10117">
    <property type="entry name" value="TRANSIENT RECEPTOR POTENTIAL CHANNEL"/>
    <property type="match status" value="1"/>
</dbReference>
<keyword evidence="9" id="KW-1185">Reference proteome</keyword>
<evidence type="ECO:0000259" key="7">
    <source>
        <dbReference type="SMART" id="SM01420"/>
    </source>
</evidence>
<keyword evidence="3" id="KW-0406">Ion transport</keyword>
<name>A0A0D6M6W8_9BILA</name>
<dbReference type="Proteomes" id="UP000054495">
    <property type="component" value="Unassembled WGS sequence"/>
</dbReference>
<feature type="transmembrane region" description="Helical" evidence="6">
    <location>
        <begin position="529"/>
        <end position="551"/>
    </location>
</feature>
<protein>
    <submittedName>
        <fullName evidence="8">Ankyrin repeat protein</fullName>
    </submittedName>
</protein>
<feature type="transmembrane region" description="Helical" evidence="6">
    <location>
        <begin position="311"/>
        <end position="333"/>
    </location>
</feature>
<keyword evidence="2" id="KW-0677">Repeat</keyword>
<dbReference type="PANTHER" id="PTHR10117:SF50">
    <property type="entry name" value="ANK_REP_REGION DOMAIN-CONTAINING PROTEIN"/>
    <property type="match status" value="1"/>
</dbReference>
<dbReference type="AlphaFoldDB" id="A0A0D6M6W8"/>
<evidence type="ECO:0000256" key="4">
    <source>
        <dbReference type="ARBA" id="ARBA00023303"/>
    </source>
</evidence>
<keyword evidence="4" id="KW-0407">Ion channel</keyword>
<reference evidence="8 9" key="1">
    <citation type="submission" date="2013-05" db="EMBL/GenBank/DDBJ databases">
        <title>Draft genome of the parasitic nematode Anyclostoma ceylanicum.</title>
        <authorList>
            <person name="Mitreva M."/>
        </authorList>
    </citation>
    <scope>NUCLEOTIDE SEQUENCE [LARGE SCALE GENOMIC DNA]</scope>
</reference>
<evidence type="ECO:0000256" key="1">
    <source>
        <dbReference type="ARBA" id="ARBA00022448"/>
    </source>
</evidence>
<dbReference type="InterPro" id="IPR036770">
    <property type="entry name" value="Ankyrin_rpt-contain_sf"/>
</dbReference>
<feature type="transmembrane region" description="Helical" evidence="6">
    <location>
        <begin position="354"/>
        <end position="376"/>
    </location>
</feature>
<accession>A0A0D6M6W8</accession>
<keyword evidence="6" id="KW-0472">Membrane</keyword>
<dbReference type="GO" id="GO:0051480">
    <property type="term" value="P:regulation of cytosolic calcium ion concentration"/>
    <property type="evidence" value="ECO:0007669"/>
    <property type="project" value="TreeGrafter"/>
</dbReference>
<dbReference type="GO" id="GO:0007338">
    <property type="term" value="P:single fertilization"/>
    <property type="evidence" value="ECO:0007669"/>
    <property type="project" value="TreeGrafter"/>
</dbReference>
<keyword evidence="1" id="KW-0813">Transport</keyword>
<organism evidence="8 9">
    <name type="scientific">Ancylostoma ceylanicum</name>
    <dbReference type="NCBI Taxonomy" id="53326"/>
    <lineage>
        <taxon>Eukaryota</taxon>
        <taxon>Metazoa</taxon>
        <taxon>Ecdysozoa</taxon>
        <taxon>Nematoda</taxon>
        <taxon>Chromadorea</taxon>
        <taxon>Rhabditida</taxon>
        <taxon>Rhabditina</taxon>
        <taxon>Rhabditomorpha</taxon>
        <taxon>Strongyloidea</taxon>
        <taxon>Ancylostomatidae</taxon>
        <taxon>Ancylostomatinae</taxon>
        <taxon>Ancylostoma</taxon>
    </lineage>
</organism>
<proteinExistence type="predicted"/>
<dbReference type="GO" id="GO:0034703">
    <property type="term" value="C:cation channel complex"/>
    <property type="evidence" value="ECO:0007669"/>
    <property type="project" value="TreeGrafter"/>
</dbReference>
<dbReference type="SUPFAM" id="SSF48403">
    <property type="entry name" value="Ankyrin repeat"/>
    <property type="match status" value="1"/>
</dbReference>
<evidence type="ECO:0000256" key="3">
    <source>
        <dbReference type="ARBA" id="ARBA00023065"/>
    </source>
</evidence>
<dbReference type="InterPro" id="IPR002153">
    <property type="entry name" value="TRPC_channel"/>
</dbReference>
<evidence type="ECO:0000256" key="6">
    <source>
        <dbReference type="SAM" id="Phobius"/>
    </source>
</evidence>
<evidence type="ECO:0000313" key="9">
    <source>
        <dbReference type="Proteomes" id="UP000054495"/>
    </source>
</evidence>
<feature type="transmembrane region" description="Helical" evidence="6">
    <location>
        <begin position="438"/>
        <end position="460"/>
    </location>
</feature>
<dbReference type="SMART" id="SM01420">
    <property type="entry name" value="TRP_2"/>
    <property type="match status" value="1"/>
</dbReference>
<gene>
    <name evidence="8" type="ORF">ANCCEY_01671</name>
</gene>
<dbReference type="GO" id="GO:0015279">
    <property type="term" value="F:store-operated calcium channel activity"/>
    <property type="evidence" value="ECO:0007669"/>
    <property type="project" value="TreeGrafter"/>
</dbReference>
<dbReference type="GO" id="GO:0005886">
    <property type="term" value="C:plasma membrane"/>
    <property type="evidence" value="ECO:0007669"/>
    <property type="project" value="TreeGrafter"/>
</dbReference>
<feature type="region of interest" description="Disordered" evidence="5">
    <location>
        <begin position="1"/>
        <end position="24"/>
    </location>
</feature>
<feature type="domain" description="Transient receptor ion channel" evidence="7">
    <location>
        <begin position="177"/>
        <end position="238"/>
    </location>
</feature>